<proteinExistence type="predicted"/>
<dbReference type="Pfam" id="PF04325">
    <property type="entry name" value="DUF465"/>
    <property type="match status" value="1"/>
</dbReference>
<dbReference type="AlphaFoldDB" id="A0A6H1UKK4"/>
<evidence type="ECO:0000313" key="1">
    <source>
        <dbReference type="EMBL" id="QIZ78756.1"/>
    </source>
</evidence>
<evidence type="ECO:0000313" key="2">
    <source>
        <dbReference type="Proteomes" id="UP000501602"/>
    </source>
</evidence>
<reference evidence="1 2" key="1">
    <citation type="submission" date="2020-04" db="EMBL/GenBank/DDBJ databases">
        <title>Ferrimonas sp. S7 isolated from sea water.</title>
        <authorList>
            <person name="Bae S.S."/>
            <person name="Baek K."/>
        </authorList>
    </citation>
    <scope>NUCLEOTIDE SEQUENCE [LARGE SCALE GENOMIC DNA]</scope>
    <source>
        <strain evidence="1 2">S7</strain>
    </source>
</reference>
<name>A0A6H1UKK4_9GAMM</name>
<keyword evidence="2" id="KW-1185">Reference proteome</keyword>
<dbReference type="RefSeq" id="WP_168663025.1">
    <property type="nucleotide sequence ID" value="NZ_CP051180.1"/>
</dbReference>
<dbReference type="KEGG" id="fes:HER31_18715"/>
<dbReference type="Gene3D" id="6.10.280.50">
    <property type="match status" value="1"/>
</dbReference>
<dbReference type="Proteomes" id="UP000501602">
    <property type="component" value="Chromosome"/>
</dbReference>
<gene>
    <name evidence="1" type="ORF">HER31_18715</name>
</gene>
<dbReference type="InterPro" id="IPR007420">
    <property type="entry name" value="DUF465"/>
</dbReference>
<dbReference type="EMBL" id="CP051180">
    <property type="protein sequence ID" value="QIZ78756.1"/>
    <property type="molecule type" value="Genomic_DNA"/>
</dbReference>
<accession>A0A6H1UKK4</accession>
<protein>
    <submittedName>
        <fullName evidence="1">DUF465 domain-containing protein</fullName>
    </submittedName>
</protein>
<dbReference type="InterPro" id="IPR038444">
    <property type="entry name" value="DUF465_sf"/>
</dbReference>
<organism evidence="1 2">
    <name type="scientific">Ferrimonas lipolytica</name>
    <dbReference type="NCBI Taxonomy" id="2724191"/>
    <lineage>
        <taxon>Bacteria</taxon>
        <taxon>Pseudomonadati</taxon>
        <taxon>Pseudomonadota</taxon>
        <taxon>Gammaproteobacteria</taxon>
        <taxon>Alteromonadales</taxon>
        <taxon>Ferrimonadaceae</taxon>
        <taxon>Ferrimonas</taxon>
    </lineage>
</organism>
<sequence>MPIRNHALTKEFPEYLEKIKNLRLNDLPFREACDEYNELDKQIRQLELKDIPTEDQHFSRMRFHRAHLKDKLYQILRSDKSANFYP</sequence>